<dbReference type="PANTHER" id="PTHR35011:SF10">
    <property type="entry name" value="TRAP TRANSPORTER SMALL PERMEASE PROTEIN"/>
    <property type="match status" value="1"/>
</dbReference>
<dbReference type="EMBL" id="QOHR01000021">
    <property type="protein sequence ID" value="REC55132.1"/>
    <property type="molecule type" value="Genomic_DNA"/>
</dbReference>
<evidence type="ECO:0000256" key="9">
    <source>
        <dbReference type="RuleBase" id="RU369079"/>
    </source>
</evidence>
<gene>
    <name evidence="11" type="ORF">DRV84_12490</name>
</gene>
<evidence type="ECO:0000256" key="4">
    <source>
        <dbReference type="ARBA" id="ARBA00022519"/>
    </source>
</evidence>
<evidence type="ECO:0000256" key="2">
    <source>
        <dbReference type="ARBA" id="ARBA00022448"/>
    </source>
</evidence>
<comment type="subcellular location">
    <subcellularLocation>
        <location evidence="1 9">Cell inner membrane</location>
        <topology evidence="1 9">Multi-pass membrane protein</topology>
    </subcellularLocation>
</comment>
<comment type="function">
    <text evidence="9">Part of the tripartite ATP-independent periplasmic (TRAP) transport system.</text>
</comment>
<evidence type="ECO:0000259" key="10">
    <source>
        <dbReference type="Pfam" id="PF04290"/>
    </source>
</evidence>
<dbReference type="RefSeq" id="WP_115981205.1">
    <property type="nucleotide sequence ID" value="NZ_QOHR01000021.1"/>
</dbReference>
<keyword evidence="12" id="KW-1185">Reference proteome</keyword>
<dbReference type="PANTHER" id="PTHR35011">
    <property type="entry name" value="2,3-DIKETO-L-GULONATE TRAP TRANSPORTER SMALL PERMEASE PROTEIN YIAM"/>
    <property type="match status" value="1"/>
</dbReference>
<feature type="domain" description="Tripartite ATP-independent periplasmic transporters DctQ component" evidence="10">
    <location>
        <begin position="45"/>
        <end position="175"/>
    </location>
</feature>
<accession>A0A3D9BNX2</accession>
<evidence type="ECO:0000313" key="12">
    <source>
        <dbReference type="Proteomes" id="UP000257131"/>
    </source>
</evidence>
<evidence type="ECO:0000256" key="3">
    <source>
        <dbReference type="ARBA" id="ARBA00022475"/>
    </source>
</evidence>
<comment type="caution">
    <text evidence="11">The sequence shown here is derived from an EMBL/GenBank/DDBJ whole genome shotgun (WGS) entry which is preliminary data.</text>
</comment>
<protein>
    <recommendedName>
        <fullName evidence="9">TRAP transporter small permease protein</fullName>
    </recommendedName>
</protein>
<dbReference type="AlphaFoldDB" id="A0A3D9BNX2"/>
<name>A0A3D9BNX2_9RHOB</name>
<dbReference type="Proteomes" id="UP000257131">
    <property type="component" value="Unassembled WGS sequence"/>
</dbReference>
<dbReference type="InterPro" id="IPR055348">
    <property type="entry name" value="DctQ"/>
</dbReference>
<evidence type="ECO:0000313" key="11">
    <source>
        <dbReference type="EMBL" id="REC55132.1"/>
    </source>
</evidence>
<keyword evidence="5 9" id="KW-0812">Transmembrane</keyword>
<organism evidence="11 12">
    <name type="scientific">Rhodosalinus sediminis</name>
    <dbReference type="NCBI Taxonomy" id="1940533"/>
    <lineage>
        <taxon>Bacteria</taxon>
        <taxon>Pseudomonadati</taxon>
        <taxon>Pseudomonadota</taxon>
        <taxon>Alphaproteobacteria</taxon>
        <taxon>Rhodobacterales</taxon>
        <taxon>Paracoccaceae</taxon>
        <taxon>Rhodosalinus</taxon>
    </lineage>
</organism>
<proteinExistence type="inferred from homology"/>
<reference evidence="11 12" key="1">
    <citation type="journal article" date="2017" name="Int. J. Syst. Evol. Microbiol.">
        <title>Rhodosalinus sediminis gen. nov., sp. nov., isolated from marine saltern.</title>
        <authorList>
            <person name="Guo L.Y."/>
            <person name="Ling S.K."/>
            <person name="Li C.M."/>
            <person name="Chen G.J."/>
            <person name="Du Z.J."/>
        </authorList>
    </citation>
    <scope>NUCLEOTIDE SEQUENCE [LARGE SCALE GENOMIC DNA]</scope>
    <source>
        <strain evidence="11 12">WDN1C137</strain>
    </source>
</reference>
<dbReference type="Pfam" id="PF04290">
    <property type="entry name" value="DctQ"/>
    <property type="match status" value="1"/>
</dbReference>
<keyword evidence="4 9" id="KW-0997">Cell inner membrane</keyword>
<sequence length="182" mass="19200">MGDDDPRARRRAASSLRARLTPGAGATLIERAAIAVCGATLFVVMLVGAVDIVSGEVFGVFLPFKVDMSGTLAAAAIFLAWPLVQRTHAHIKVDLFLPHLPRPLLRLSWWASQATGMLVFGLIAYGAVDLAADSVAIRETSAATLGYPIWPAKVACAVGAVITIGVFLLQTARRLLHGAEDA</sequence>
<keyword evidence="3" id="KW-1003">Cell membrane</keyword>
<dbReference type="GO" id="GO:0022857">
    <property type="term" value="F:transmembrane transporter activity"/>
    <property type="evidence" value="ECO:0007669"/>
    <property type="project" value="UniProtKB-UniRule"/>
</dbReference>
<feature type="transmembrane region" description="Helical" evidence="9">
    <location>
        <begin position="104"/>
        <end position="128"/>
    </location>
</feature>
<evidence type="ECO:0000256" key="5">
    <source>
        <dbReference type="ARBA" id="ARBA00022692"/>
    </source>
</evidence>
<dbReference type="GO" id="GO:0015740">
    <property type="term" value="P:C4-dicarboxylate transport"/>
    <property type="evidence" value="ECO:0007669"/>
    <property type="project" value="TreeGrafter"/>
</dbReference>
<evidence type="ECO:0000256" key="8">
    <source>
        <dbReference type="ARBA" id="ARBA00038436"/>
    </source>
</evidence>
<dbReference type="GO" id="GO:0005886">
    <property type="term" value="C:plasma membrane"/>
    <property type="evidence" value="ECO:0007669"/>
    <property type="project" value="UniProtKB-SubCell"/>
</dbReference>
<keyword evidence="6 9" id="KW-1133">Transmembrane helix</keyword>
<keyword evidence="7 9" id="KW-0472">Membrane</keyword>
<feature type="transmembrane region" description="Helical" evidence="9">
    <location>
        <begin position="32"/>
        <end position="54"/>
    </location>
</feature>
<evidence type="ECO:0000256" key="1">
    <source>
        <dbReference type="ARBA" id="ARBA00004429"/>
    </source>
</evidence>
<feature type="transmembrane region" description="Helical" evidence="9">
    <location>
        <begin position="148"/>
        <end position="169"/>
    </location>
</feature>
<comment type="similarity">
    <text evidence="8 9">Belongs to the TRAP transporter small permease family.</text>
</comment>
<dbReference type="OrthoDB" id="7865582at2"/>
<evidence type="ECO:0000256" key="7">
    <source>
        <dbReference type="ARBA" id="ARBA00023136"/>
    </source>
</evidence>
<feature type="transmembrane region" description="Helical" evidence="9">
    <location>
        <begin position="66"/>
        <end position="84"/>
    </location>
</feature>
<evidence type="ECO:0000256" key="6">
    <source>
        <dbReference type="ARBA" id="ARBA00022989"/>
    </source>
</evidence>
<keyword evidence="2 9" id="KW-0813">Transport</keyword>
<dbReference type="InterPro" id="IPR007387">
    <property type="entry name" value="TRAP_DctQ"/>
</dbReference>
<comment type="subunit">
    <text evidence="9">The complex comprises the extracytoplasmic solute receptor protein and the two transmembrane proteins.</text>
</comment>